<dbReference type="EMBL" id="SJCY01000006">
    <property type="protein sequence ID" value="TDG36059.1"/>
    <property type="molecule type" value="Genomic_DNA"/>
</dbReference>
<gene>
    <name evidence="1" type="ORF">EZJ43_10270</name>
</gene>
<dbReference type="OrthoDB" id="886540at2"/>
<comment type="caution">
    <text evidence="1">The sequence shown here is derived from an EMBL/GenBank/DDBJ whole genome shotgun (WGS) entry which is preliminary data.</text>
</comment>
<dbReference type="RefSeq" id="WP_133262622.1">
    <property type="nucleotide sequence ID" value="NZ_SJCY01000006.1"/>
</dbReference>
<evidence type="ECO:0000313" key="2">
    <source>
        <dbReference type="Proteomes" id="UP000295668"/>
    </source>
</evidence>
<dbReference type="Proteomes" id="UP000295668">
    <property type="component" value="Unassembled WGS sequence"/>
</dbReference>
<accession>A0A4R5MLS5</accession>
<evidence type="ECO:0000313" key="1">
    <source>
        <dbReference type="EMBL" id="TDG36059.1"/>
    </source>
</evidence>
<reference evidence="1 2" key="1">
    <citation type="submission" date="2019-02" db="EMBL/GenBank/DDBJ databases">
        <title>Pedobacter sp. nov., a novel speices isolated from soil of pinguins habitat in Antarcitica.</title>
        <authorList>
            <person name="He R.-H."/>
        </authorList>
    </citation>
    <scope>NUCLEOTIDE SEQUENCE [LARGE SCALE GENOMIC DNA]</scope>
    <source>
        <strain evidence="1 2">E01020</strain>
    </source>
</reference>
<name>A0A4R5MLS5_9SPHI</name>
<dbReference type="AlphaFoldDB" id="A0A4R5MLS5"/>
<keyword evidence="2" id="KW-1185">Reference proteome</keyword>
<sequence>MKVILDIKDNKVEFVMELLQSLSFVKTEPISTAKAELFKELQASAEEVVLAKLGKIKLKTAEELLNEL</sequence>
<protein>
    <submittedName>
        <fullName evidence="1">Uncharacterized protein</fullName>
    </submittedName>
</protein>
<proteinExistence type="predicted"/>
<organism evidence="1 2">
    <name type="scientific">Pedobacter changchengzhani</name>
    <dbReference type="NCBI Taxonomy" id="2529274"/>
    <lineage>
        <taxon>Bacteria</taxon>
        <taxon>Pseudomonadati</taxon>
        <taxon>Bacteroidota</taxon>
        <taxon>Sphingobacteriia</taxon>
        <taxon>Sphingobacteriales</taxon>
        <taxon>Sphingobacteriaceae</taxon>
        <taxon>Pedobacter</taxon>
    </lineage>
</organism>